<sequence>MTVTWRGAVSYALTVVVLSWLVGAGVDLAWQAAPGGSVGGWADFWWKNPWHAVFVGAATVSLVLARRLLAPLPRWRVTLVDGSVYLAALLLCWGVSAWAEGDGAPADWAFVMAIVALYTLQLPAAWLLSGWRSGSLEVVLSRTGTDELHGGLAGR</sequence>
<keyword evidence="1" id="KW-0812">Transmembrane</keyword>
<evidence type="ECO:0000313" key="2">
    <source>
        <dbReference type="EMBL" id="GAA2521610.1"/>
    </source>
</evidence>
<dbReference type="RefSeq" id="WP_344406630.1">
    <property type="nucleotide sequence ID" value="NZ_BAAASG010000028.1"/>
</dbReference>
<feature type="transmembrane region" description="Helical" evidence="1">
    <location>
        <begin position="77"/>
        <end position="96"/>
    </location>
</feature>
<gene>
    <name evidence="2" type="ORF">GCM10010276_85540</name>
</gene>
<reference evidence="2 3" key="1">
    <citation type="journal article" date="2019" name="Int. J. Syst. Evol. Microbiol.">
        <title>The Global Catalogue of Microorganisms (GCM) 10K type strain sequencing project: providing services to taxonomists for standard genome sequencing and annotation.</title>
        <authorList>
            <consortium name="The Broad Institute Genomics Platform"/>
            <consortium name="The Broad Institute Genome Sequencing Center for Infectious Disease"/>
            <person name="Wu L."/>
            <person name="Ma J."/>
        </authorList>
    </citation>
    <scope>NUCLEOTIDE SEQUENCE [LARGE SCALE GENOMIC DNA]</scope>
    <source>
        <strain evidence="2 3">JCM 4395</strain>
    </source>
</reference>
<feature type="transmembrane region" description="Helical" evidence="1">
    <location>
        <begin position="48"/>
        <end position="65"/>
    </location>
</feature>
<dbReference type="Proteomes" id="UP001501777">
    <property type="component" value="Unassembled WGS sequence"/>
</dbReference>
<protein>
    <recommendedName>
        <fullName evidence="4">Integral membrane protein</fullName>
    </recommendedName>
</protein>
<organism evidence="2 3">
    <name type="scientific">Streptomyces longisporus</name>
    <dbReference type="NCBI Taxonomy" id="1948"/>
    <lineage>
        <taxon>Bacteria</taxon>
        <taxon>Bacillati</taxon>
        <taxon>Actinomycetota</taxon>
        <taxon>Actinomycetes</taxon>
        <taxon>Kitasatosporales</taxon>
        <taxon>Streptomycetaceae</taxon>
        <taxon>Streptomyces</taxon>
    </lineage>
</organism>
<dbReference type="EMBL" id="BAAASG010000028">
    <property type="protein sequence ID" value="GAA2521610.1"/>
    <property type="molecule type" value="Genomic_DNA"/>
</dbReference>
<feature type="transmembrane region" description="Helical" evidence="1">
    <location>
        <begin position="108"/>
        <end position="128"/>
    </location>
</feature>
<keyword evidence="1" id="KW-0472">Membrane</keyword>
<evidence type="ECO:0000256" key="1">
    <source>
        <dbReference type="SAM" id="Phobius"/>
    </source>
</evidence>
<proteinExistence type="predicted"/>
<keyword evidence="3" id="KW-1185">Reference proteome</keyword>
<evidence type="ECO:0000313" key="3">
    <source>
        <dbReference type="Proteomes" id="UP001501777"/>
    </source>
</evidence>
<accession>A0ABN3NGJ3</accession>
<evidence type="ECO:0008006" key="4">
    <source>
        <dbReference type="Google" id="ProtNLM"/>
    </source>
</evidence>
<comment type="caution">
    <text evidence="2">The sequence shown here is derived from an EMBL/GenBank/DDBJ whole genome shotgun (WGS) entry which is preliminary data.</text>
</comment>
<keyword evidence="1" id="KW-1133">Transmembrane helix</keyword>
<name>A0ABN3NGJ3_STRLO</name>